<proteinExistence type="predicted"/>
<dbReference type="AlphaFoldDB" id="A0A177B4F3"/>
<organism evidence="1 2">
    <name type="scientific">Intoshia linei</name>
    <dbReference type="NCBI Taxonomy" id="1819745"/>
    <lineage>
        <taxon>Eukaryota</taxon>
        <taxon>Metazoa</taxon>
        <taxon>Spiralia</taxon>
        <taxon>Lophotrochozoa</taxon>
        <taxon>Mesozoa</taxon>
        <taxon>Orthonectida</taxon>
        <taxon>Rhopaluridae</taxon>
        <taxon>Intoshia</taxon>
    </lineage>
</organism>
<protein>
    <submittedName>
        <fullName evidence="1">Uncharacterized protein</fullName>
    </submittedName>
</protein>
<gene>
    <name evidence="1" type="ORF">A3Q56_03621</name>
</gene>
<reference evidence="1 2" key="1">
    <citation type="submission" date="2016-04" db="EMBL/GenBank/DDBJ databases">
        <title>The genome of Intoshia linei affirms orthonectids as highly simplified spiralians.</title>
        <authorList>
            <person name="Mikhailov K.V."/>
            <person name="Slusarev G.S."/>
            <person name="Nikitin M.A."/>
            <person name="Logacheva M.D."/>
            <person name="Penin A."/>
            <person name="Aleoshin V."/>
            <person name="Panchin Y.V."/>
        </authorList>
    </citation>
    <scope>NUCLEOTIDE SEQUENCE [LARGE SCALE GENOMIC DNA]</scope>
    <source>
        <strain evidence="1">Intl2013</strain>
        <tissue evidence="1">Whole animal</tissue>
    </source>
</reference>
<dbReference type="Proteomes" id="UP000078046">
    <property type="component" value="Unassembled WGS sequence"/>
</dbReference>
<accession>A0A177B4F3</accession>
<dbReference type="EMBL" id="LWCA01000417">
    <property type="protein sequence ID" value="OAF68612.1"/>
    <property type="molecule type" value="Genomic_DNA"/>
</dbReference>
<comment type="caution">
    <text evidence="1">The sequence shown here is derived from an EMBL/GenBank/DDBJ whole genome shotgun (WGS) entry which is preliminary data.</text>
</comment>
<name>A0A177B4F3_9BILA</name>
<keyword evidence="2" id="KW-1185">Reference proteome</keyword>
<evidence type="ECO:0000313" key="2">
    <source>
        <dbReference type="Proteomes" id="UP000078046"/>
    </source>
</evidence>
<sequence>MEENKSEGVKKMITKCNQVINTHEILKNDTNYFLVTKYTNAIMGEINEMDADFVHLMKLRLLLYY</sequence>
<evidence type="ECO:0000313" key="1">
    <source>
        <dbReference type="EMBL" id="OAF68612.1"/>
    </source>
</evidence>